<evidence type="ECO:0000313" key="2">
    <source>
        <dbReference type="Proteomes" id="UP001642484"/>
    </source>
</evidence>
<keyword evidence="2" id="KW-1185">Reference proteome</keyword>
<protein>
    <submittedName>
        <fullName evidence="1">Uncharacterized protein</fullName>
    </submittedName>
</protein>
<reference evidence="1 2" key="1">
    <citation type="submission" date="2024-02" db="EMBL/GenBank/DDBJ databases">
        <authorList>
            <person name="Chen Y."/>
            <person name="Shah S."/>
            <person name="Dougan E. K."/>
            <person name="Thang M."/>
            <person name="Chan C."/>
        </authorList>
    </citation>
    <scope>NUCLEOTIDE SEQUENCE [LARGE SCALE GENOMIC DNA]</scope>
</reference>
<sequence>MARPAGWAQGTGDQVKMKTALRTCRSPSRLPSPASLLCRRDEWQELMPWLLAFLPMTFRDARRTRNCCEENHDGPVCKGRSFVRNGIAQGRRGSCTSSASNGVSGNIC</sequence>
<gene>
    <name evidence="1" type="ORF">CCMP2556_LOCUS31527</name>
</gene>
<proteinExistence type="predicted"/>
<organism evidence="1 2">
    <name type="scientific">Durusdinium trenchii</name>
    <dbReference type="NCBI Taxonomy" id="1381693"/>
    <lineage>
        <taxon>Eukaryota</taxon>
        <taxon>Sar</taxon>
        <taxon>Alveolata</taxon>
        <taxon>Dinophyceae</taxon>
        <taxon>Suessiales</taxon>
        <taxon>Symbiodiniaceae</taxon>
        <taxon>Durusdinium</taxon>
    </lineage>
</organism>
<dbReference type="EMBL" id="CAXAMN010021873">
    <property type="protein sequence ID" value="CAK9064179.1"/>
    <property type="molecule type" value="Genomic_DNA"/>
</dbReference>
<comment type="caution">
    <text evidence="1">The sequence shown here is derived from an EMBL/GenBank/DDBJ whole genome shotgun (WGS) entry which is preliminary data.</text>
</comment>
<name>A0ABP0NP20_9DINO</name>
<evidence type="ECO:0000313" key="1">
    <source>
        <dbReference type="EMBL" id="CAK9064179.1"/>
    </source>
</evidence>
<accession>A0ABP0NP20</accession>
<dbReference type="Proteomes" id="UP001642484">
    <property type="component" value="Unassembled WGS sequence"/>
</dbReference>